<evidence type="ECO:0000313" key="1">
    <source>
        <dbReference type="EMBL" id="RKR94188.1"/>
    </source>
</evidence>
<dbReference type="RefSeq" id="WP_062799158.1">
    <property type="nucleotide sequence ID" value="NZ_CBCRXS010000006.1"/>
</dbReference>
<organism evidence="1 2">
    <name type="scientific">Williamsia marianensis</name>
    <dbReference type="NCBI Taxonomy" id="85044"/>
    <lineage>
        <taxon>Bacteria</taxon>
        <taxon>Bacillati</taxon>
        <taxon>Actinomycetota</taxon>
        <taxon>Actinomycetes</taxon>
        <taxon>Mycobacteriales</taxon>
        <taxon>Nocardiaceae</taxon>
        <taxon>Williamsia</taxon>
    </lineage>
</organism>
<protein>
    <recommendedName>
        <fullName evidence="3">Camelysin-like metallo-endopeptidase</fullName>
    </recommendedName>
</protein>
<proteinExistence type="predicted"/>
<reference evidence="1 2" key="1">
    <citation type="submission" date="2018-10" db="EMBL/GenBank/DDBJ databases">
        <title>Sequencing the genomes of 1000 actinobacteria strains.</title>
        <authorList>
            <person name="Klenk H.-P."/>
        </authorList>
    </citation>
    <scope>NUCLEOTIDE SEQUENCE [LARGE SCALE GENOMIC DNA]</scope>
    <source>
        <strain evidence="1 2">DSM 44343</strain>
    </source>
</reference>
<dbReference type="EMBL" id="RBKV01000001">
    <property type="protein sequence ID" value="RKR94188.1"/>
    <property type="molecule type" value="Genomic_DNA"/>
</dbReference>
<gene>
    <name evidence="1" type="ORF">DFJ75_0979</name>
</gene>
<accession>A0A495K052</accession>
<name>A0A495K052_WILMA</name>
<dbReference type="Proteomes" id="UP000274762">
    <property type="component" value="Unassembled WGS sequence"/>
</dbReference>
<comment type="caution">
    <text evidence="1">The sequence shown here is derived from an EMBL/GenBank/DDBJ whole genome shotgun (WGS) entry which is preliminary data.</text>
</comment>
<evidence type="ECO:0008006" key="3">
    <source>
        <dbReference type="Google" id="ProtNLM"/>
    </source>
</evidence>
<sequence>MKMMRAAGSVLISRKFRALLSVGMLVGVTVVGTLALWSSTVATQSGVFTTATINIQANTSKNASLTFAPSGILPGQSTATLVTVTNTGSTAFQYAASAGSSTALGQAMTVTAAAGATATSGKCTGGTTLATNSAITSTTPTTFISSRGPVAATTGTDTICLQLNLPLTALATLAGTTGSVVFTFTASAGS</sequence>
<evidence type="ECO:0000313" key="2">
    <source>
        <dbReference type="Proteomes" id="UP000274762"/>
    </source>
</evidence>
<dbReference type="AlphaFoldDB" id="A0A495K052"/>